<evidence type="ECO:0000313" key="3">
    <source>
        <dbReference type="Proteomes" id="UP000050761"/>
    </source>
</evidence>
<evidence type="ECO:0000313" key="2">
    <source>
        <dbReference type="EMBL" id="VDP11327.1"/>
    </source>
</evidence>
<proteinExistence type="predicted"/>
<reference evidence="4" key="2">
    <citation type="submission" date="2019-09" db="UniProtKB">
        <authorList>
            <consortium name="WormBaseParasite"/>
        </authorList>
    </citation>
    <scope>IDENTIFICATION</scope>
</reference>
<dbReference type="WBParaSite" id="HPBE_0001836901-mRNA-1">
    <property type="protein sequence ID" value="HPBE_0001836901-mRNA-1"/>
    <property type="gene ID" value="HPBE_0001836901"/>
</dbReference>
<keyword evidence="3" id="KW-1185">Reference proteome</keyword>
<dbReference type="SUPFAM" id="SSF56219">
    <property type="entry name" value="DNase I-like"/>
    <property type="match status" value="1"/>
</dbReference>
<feature type="compositionally biased region" description="Basic and acidic residues" evidence="1">
    <location>
        <begin position="254"/>
        <end position="274"/>
    </location>
</feature>
<reference evidence="2 3" key="1">
    <citation type="submission" date="2018-11" db="EMBL/GenBank/DDBJ databases">
        <authorList>
            <consortium name="Pathogen Informatics"/>
        </authorList>
    </citation>
    <scope>NUCLEOTIDE SEQUENCE [LARGE SCALE GENOMIC DNA]</scope>
</reference>
<dbReference type="EMBL" id="UZAH01030645">
    <property type="protein sequence ID" value="VDP11327.1"/>
    <property type="molecule type" value="Genomic_DNA"/>
</dbReference>
<feature type="compositionally biased region" description="Low complexity" evidence="1">
    <location>
        <begin position="275"/>
        <end position="284"/>
    </location>
</feature>
<dbReference type="Proteomes" id="UP000050761">
    <property type="component" value="Unassembled WGS sequence"/>
</dbReference>
<organism evidence="2">
    <name type="scientific">Heligmosomoides polygyrus</name>
    <name type="common">Parasitic roundworm</name>
    <dbReference type="NCBI Taxonomy" id="6339"/>
    <lineage>
        <taxon>Eukaryota</taxon>
        <taxon>Metazoa</taxon>
        <taxon>Ecdysozoa</taxon>
        <taxon>Nematoda</taxon>
        <taxon>Chromadorea</taxon>
        <taxon>Rhabditida</taxon>
        <taxon>Rhabditina</taxon>
        <taxon>Rhabditomorpha</taxon>
        <taxon>Strongyloidea</taxon>
        <taxon>Heligmosomidae</taxon>
        <taxon>Heligmosomoides</taxon>
    </lineage>
</organism>
<dbReference type="OrthoDB" id="2187714at2759"/>
<gene>
    <name evidence="2" type="ORF">HPBE_LOCUS18368</name>
</gene>
<evidence type="ECO:0000256" key="1">
    <source>
        <dbReference type="SAM" id="MobiDB-lite"/>
    </source>
</evidence>
<name>A0A3P8AAX1_HELPZ</name>
<evidence type="ECO:0000313" key="4">
    <source>
        <dbReference type="WBParaSite" id="HPBE_0001836901-mRNA-1"/>
    </source>
</evidence>
<sequence>MNGINGATARDETTLIPGKLDDVPDTSIDNSLNDYHGVRKKANCMRSKQMVARWRKIRRIQWMDYRIPAKSGYFLTGCRCNAWARVVVQQELINVALEFLVVQLDVSWTKHGWHLAARAKFVLKVIPQTRPDPTLEQKQYAQGFLDALRTVQQIHNFEFEKKVLSPGFIAPIVGSELLPPLISPSSRDYQAILNAMVAKTPIMQPMVGISANSNLTTGFPTAISAAGTSSTSGGAAPSTSVTVTAPGPVAASKVEVKQEPRCVSEDSTESDRSRSSSTTTTTAAHHSRHFKGDLETTSGVGVIVSERFRDAIISVERFNDRLMKVVVAAEQRMYHFFSAYAPQAGCSVRAKDEFWTLLDEKTAEVSSEDAVVIAGDFIGHVGLRKMVTAVTAGLHMGHVMLLEAKKAAKKAVAVAKAVNCDDLSDELETRDGERHLYRLATARHRQAEDIEKFLGINDEDGHLLTNRKRAMKQWRDYFERISTVEFAHAHGPVQKITVEETETALKIMKPGKATGTDDIAVDLWKLRCWSPAEWLTKFFNQVVTEKRYSWQETTTIPIWKKRCSPADCTNYRPIRLLSHNSKIFERIVETYSRYCPTFHQSMWLRSGLWHHRCHTCCSSSGRETLRKAETAAPSFS</sequence>
<dbReference type="AlphaFoldDB" id="A0A3P8AAX1"/>
<dbReference type="Gene3D" id="3.60.10.10">
    <property type="entry name" value="Endonuclease/exonuclease/phosphatase"/>
    <property type="match status" value="1"/>
</dbReference>
<dbReference type="PANTHER" id="PTHR19446">
    <property type="entry name" value="REVERSE TRANSCRIPTASES"/>
    <property type="match status" value="1"/>
</dbReference>
<feature type="region of interest" description="Disordered" evidence="1">
    <location>
        <begin position="253"/>
        <end position="290"/>
    </location>
</feature>
<dbReference type="InterPro" id="IPR036691">
    <property type="entry name" value="Endo/exonu/phosph_ase_sf"/>
</dbReference>
<accession>A0A3P8AAX1</accession>
<protein>
    <submittedName>
        <fullName evidence="4">DUF5641 domain-containing protein</fullName>
    </submittedName>
</protein>